<dbReference type="PANTHER" id="PTHR46825">
    <property type="entry name" value="D-ALANYL-D-ALANINE-CARBOXYPEPTIDASE/ENDOPEPTIDASE AMPH"/>
    <property type="match status" value="1"/>
</dbReference>
<evidence type="ECO:0000259" key="1">
    <source>
        <dbReference type="Pfam" id="PF00144"/>
    </source>
</evidence>
<keyword evidence="3" id="KW-1185">Reference proteome</keyword>
<proteinExistence type="predicted"/>
<dbReference type="InterPro" id="IPR050491">
    <property type="entry name" value="AmpC-like"/>
</dbReference>
<dbReference type="PANTHER" id="PTHR46825:SF9">
    <property type="entry name" value="BETA-LACTAMASE-RELATED DOMAIN-CONTAINING PROTEIN"/>
    <property type="match status" value="1"/>
</dbReference>
<dbReference type="InterPro" id="IPR012338">
    <property type="entry name" value="Beta-lactam/transpept-like"/>
</dbReference>
<sequence length="555" mass="62063">MKSFLTAILLLAVSTTFSQKINFENLKQTTDSLAAGLVKENEPGLSVGIVYEGRPVLNAHYGLMNLDDELKTSGSTAYNLASVSKHITALGILLLEAEGKLNLENKLGTHLPDLPQKYQQVTINELLHHTAGIPSTDNLRLFAGIGLDSPWTLADELELLKSYSQLNFEPGTDYLYSNGGYSLLAAVIEAASGQDFGDFFRKRVFEPLKLGATAYNIPGKTIKDRAEGYTPAGDKYQNALTGADSVPGGSNFYFCMDDMLAWMNLFLQDNSLYHPQISGMIRPSFRLIKGDSIPYSFGLQVKAYRGVPAIYHSGGTPGFASYMMLFPEHQLGISILTNNEKINVVKMTHQLVDQILKEFVIDEIPVQRIATSLPPDKLKKWTGSYRMKDGMILKILHEEEKLILDLSQGQRFELHPEAETNFFIQEFDAQIAFLEKPLKLNLIQGKNIQTGDYVEPRELIKPSPAPHELVGSYHHKALDVTYLLIEKDGELFVQLPGTFKKYLNFDTTGLSPVAGDVFNTDRLGIIEFLRNDRNEISGFRFNDVGRLRNIEFHKI</sequence>
<reference evidence="3" key="1">
    <citation type="submission" date="2017-09" db="EMBL/GenBank/DDBJ databases">
        <authorList>
            <person name="Varghese N."/>
            <person name="Submissions S."/>
        </authorList>
    </citation>
    <scope>NUCLEOTIDE SEQUENCE [LARGE SCALE GENOMIC DNA]</scope>
    <source>
        <strain evidence="3">CGMCC 1.12641</strain>
    </source>
</reference>
<dbReference type="InterPro" id="IPR001466">
    <property type="entry name" value="Beta-lactam-related"/>
</dbReference>
<gene>
    <name evidence="2" type="ORF">SAMN06296241_3153</name>
</gene>
<evidence type="ECO:0000313" key="3">
    <source>
        <dbReference type="Proteomes" id="UP000219193"/>
    </source>
</evidence>
<dbReference type="Proteomes" id="UP000219193">
    <property type="component" value="Unassembled WGS sequence"/>
</dbReference>
<name>A0A285X9W5_9FLAO</name>
<organism evidence="2 3">
    <name type="scientific">Salinimicrobium sediminis</name>
    <dbReference type="NCBI Taxonomy" id="1343891"/>
    <lineage>
        <taxon>Bacteria</taxon>
        <taxon>Pseudomonadati</taxon>
        <taxon>Bacteroidota</taxon>
        <taxon>Flavobacteriia</taxon>
        <taxon>Flavobacteriales</taxon>
        <taxon>Flavobacteriaceae</taxon>
        <taxon>Salinimicrobium</taxon>
    </lineage>
</organism>
<dbReference type="Gene3D" id="3.40.710.10">
    <property type="entry name" value="DD-peptidase/beta-lactamase superfamily"/>
    <property type="match status" value="1"/>
</dbReference>
<dbReference type="Pfam" id="PF00144">
    <property type="entry name" value="Beta-lactamase"/>
    <property type="match status" value="1"/>
</dbReference>
<dbReference type="RefSeq" id="WP_143544564.1">
    <property type="nucleotide sequence ID" value="NZ_OCMF01000006.1"/>
</dbReference>
<dbReference type="OrthoDB" id="9793489at2"/>
<evidence type="ECO:0000313" key="2">
    <source>
        <dbReference type="EMBL" id="SOC81574.1"/>
    </source>
</evidence>
<feature type="domain" description="Beta-lactamase-related" evidence="1">
    <location>
        <begin position="35"/>
        <end position="341"/>
    </location>
</feature>
<dbReference type="EMBL" id="OCMF01000006">
    <property type="protein sequence ID" value="SOC81574.1"/>
    <property type="molecule type" value="Genomic_DNA"/>
</dbReference>
<protein>
    <submittedName>
        <fullName evidence="2">CubicO group peptidase, beta-lactamase class C family</fullName>
    </submittedName>
</protein>
<dbReference type="AlphaFoldDB" id="A0A285X9W5"/>
<dbReference type="SUPFAM" id="SSF56601">
    <property type="entry name" value="beta-lactamase/transpeptidase-like"/>
    <property type="match status" value="1"/>
</dbReference>
<accession>A0A285X9W5</accession>